<feature type="coiled-coil region" evidence="2">
    <location>
        <begin position="763"/>
        <end position="942"/>
    </location>
</feature>
<evidence type="ECO:0000313" key="7">
    <source>
        <dbReference type="Proteomes" id="UP000479190"/>
    </source>
</evidence>
<feature type="region of interest" description="Disordered" evidence="3">
    <location>
        <begin position="584"/>
        <end position="616"/>
    </location>
</feature>
<gene>
    <name evidence="6" type="ORF">TBRA_LOCUS14581</name>
</gene>
<dbReference type="EMBL" id="CADCXV010001250">
    <property type="protein sequence ID" value="CAB0042993.1"/>
    <property type="molecule type" value="Genomic_DNA"/>
</dbReference>
<feature type="region of interest" description="Disordered" evidence="3">
    <location>
        <begin position="531"/>
        <end position="567"/>
    </location>
</feature>
<feature type="compositionally biased region" description="Basic residues" evidence="3">
    <location>
        <begin position="535"/>
        <end position="545"/>
    </location>
</feature>
<feature type="compositionally biased region" description="Basic residues" evidence="3">
    <location>
        <begin position="556"/>
        <end position="566"/>
    </location>
</feature>
<feature type="chain" id="PRO_5026015835" description="Cortactin-binding protein-2 N-terminal domain-containing protein" evidence="4">
    <location>
        <begin position="23"/>
        <end position="1267"/>
    </location>
</feature>
<keyword evidence="4" id="KW-0732">Signal</keyword>
<feature type="domain" description="Cortactin-binding protein-2 N-terminal" evidence="5">
    <location>
        <begin position="669"/>
        <end position="850"/>
    </location>
</feature>
<name>A0A6H5IXC9_9HYME</name>
<proteinExistence type="predicted"/>
<dbReference type="InterPro" id="IPR050719">
    <property type="entry name" value="Cortactin-Actin_Reg"/>
</dbReference>
<accession>A0A6H5IXC9</accession>
<dbReference type="PANTHER" id="PTHR23166:SF5">
    <property type="entry name" value="CTTNBP2 N-TERMINAL-LIKE PROTEIN"/>
    <property type="match status" value="1"/>
</dbReference>
<dbReference type="OrthoDB" id="6021133at2759"/>
<evidence type="ECO:0000259" key="5">
    <source>
        <dbReference type="Pfam" id="PF09727"/>
    </source>
</evidence>
<organism evidence="6 7">
    <name type="scientific">Trichogramma brassicae</name>
    <dbReference type="NCBI Taxonomy" id="86971"/>
    <lineage>
        <taxon>Eukaryota</taxon>
        <taxon>Metazoa</taxon>
        <taxon>Ecdysozoa</taxon>
        <taxon>Arthropoda</taxon>
        <taxon>Hexapoda</taxon>
        <taxon>Insecta</taxon>
        <taxon>Pterygota</taxon>
        <taxon>Neoptera</taxon>
        <taxon>Endopterygota</taxon>
        <taxon>Hymenoptera</taxon>
        <taxon>Apocrita</taxon>
        <taxon>Proctotrupomorpha</taxon>
        <taxon>Chalcidoidea</taxon>
        <taxon>Trichogrammatidae</taxon>
        <taxon>Trichogramma</taxon>
    </lineage>
</organism>
<keyword evidence="7" id="KW-1185">Reference proteome</keyword>
<evidence type="ECO:0000313" key="6">
    <source>
        <dbReference type="EMBL" id="CAB0042993.1"/>
    </source>
</evidence>
<feature type="region of interest" description="Disordered" evidence="3">
    <location>
        <begin position="637"/>
        <end position="663"/>
    </location>
</feature>
<reference evidence="6 7" key="1">
    <citation type="submission" date="2020-02" db="EMBL/GenBank/DDBJ databases">
        <authorList>
            <person name="Ferguson B K."/>
        </authorList>
    </citation>
    <scope>NUCLEOTIDE SEQUENCE [LARGE SCALE GENOMIC DNA]</scope>
</reference>
<protein>
    <recommendedName>
        <fullName evidence="5">Cortactin-binding protein-2 N-terminal domain-containing protein</fullName>
    </recommendedName>
</protein>
<evidence type="ECO:0000256" key="4">
    <source>
        <dbReference type="SAM" id="SignalP"/>
    </source>
</evidence>
<sequence>MFFFKITQILKLVSFAIGLIESKYIRLECSIGGQHSRERDPLRNFACGSEREGDKDSSMCCGEFSKTHIYTDCAGMAAGEGVSAAAAAAAVVSAAESSSCAPSVNDLVQTIKNDNLKVYLKTIMIRSNQQVKLEDKDTFSNGYLVYHPSLLQASSKIEQQHLTQKELLVSNDILNHDLFVRKQVCASHMDATAQRYYQFNMSLDEVLTNIVHGEHCVMYQLAVVPGTNVFLGVVNITCNYLKAFCPCSTMDRSCINCNRVDQTDCECPCECSLYSSECSSARADEALADLEPCPAPQEQGSGLASPWIPPSLPALKPCRGYCCSDFASQRDCLGVAGCEWCEIDADGESRLKRPYCSDSAVCFRGVYGSPIPYGDGTYNSQSTEEILAGEWPSVGPVAGGILGIVLILGIGLFCYRLRNIPTGLEHECLHNHNSPDTLRMTHLDCDIEPADLDREPKGSMDSALLRDVIAPISPYRTTSRLRERSRLQHHDASRGLGAAEFLGAAADSGRGRGQRVDDPYAHRHPRLAGHVDVHGRHRDRYQRPRHLADHGSRPVASHRRRRRRASAHGDELLLAILAMTRTSNSSSSIMASTGPSSSGVSGPTTTAANSAAAANGPDTNTIIRAAAAPLIMANMSPTQRQEAAATNSNNYEPLDKTTSNTLKRNPKMEMCKTDLLKLLGYLEGELQARDIVIATLKSEKLKQLLNSRYRSGTSDPHSALSRDTAITCGSSGSQNNHMEQLATTLENLVGRQRYLKSHMANLLKHSELRHRNVVRELEEERRKNQPIAALGDGSDSALEKERLRLMKELELERQEKKRLEGEVKVANDVLQEEKNRHKQIVLVLLAERKKIIMKYIEERKRSEDLAQILSEEKVRVNSMAESLEEETKKANLMEAEMEKQAVSYDIERSQYRQSTASKEKKFNELQAENEKLRAEIEQLREQLVKRGGVGVTPPPPPAKPANLAAMPGLRATAANAVASVKGAVLGAGTPMVSSKVVQPTATVSSVPVSGPTTGIARSVQPGQALRGAAAFVAASSIESAASQDSTAAQGLKRPIVPGAAGSTGTVIAVKKVGGVALAAGAAAAAALARGTPPPVPPNKPIVPPKKDAAFLRRAESSAAAIGETAAAATTTSVKPQFVKQNTVIANPAAAAANPVVPPVVAAVATPAPVVDDENQSRNHGNEDKLRSFINAQPDALLLVRKRRIYYKYIWRSNNTMRYFSRASMTYNRQCRSMSVTIQSGHRFNGPRSIVSIFVNNARSSVYRIIIT</sequence>
<evidence type="ECO:0000256" key="2">
    <source>
        <dbReference type="SAM" id="Coils"/>
    </source>
</evidence>
<dbReference type="Proteomes" id="UP000479190">
    <property type="component" value="Unassembled WGS sequence"/>
</dbReference>
<evidence type="ECO:0000256" key="1">
    <source>
        <dbReference type="ARBA" id="ARBA00023054"/>
    </source>
</evidence>
<dbReference type="PANTHER" id="PTHR23166">
    <property type="entry name" value="FILAMIN/GPBP-INTERACTING PROTEIN"/>
    <property type="match status" value="1"/>
</dbReference>
<dbReference type="Pfam" id="PF09727">
    <property type="entry name" value="CortBP2"/>
    <property type="match status" value="1"/>
</dbReference>
<keyword evidence="1 2" id="KW-0175">Coiled coil</keyword>
<dbReference type="AlphaFoldDB" id="A0A6H5IXC9"/>
<evidence type="ECO:0000256" key="3">
    <source>
        <dbReference type="SAM" id="MobiDB-lite"/>
    </source>
</evidence>
<feature type="signal peptide" evidence="4">
    <location>
        <begin position="1"/>
        <end position="22"/>
    </location>
</feature>
<dbReference type="InterPro" id="IPR019131">
    <property type="entry name" value="Cortactin-binding_p2_N"/>
</dbReference>